<sequence length="87" mass="10394">MPSIYRILFAAIFIFCIFNSAFCRPSISSEREVLIAEIKHETHKLRMLRELLNEFQLEDKSLPIRSRARRHRTLSHKDDCYFHPVTC</sequence>
<accession>A0AC35FG33</accession>
<protein>
    <submittedName>
        <fullName evidence="2">Uncharacterized protein</fullName>
    </submittedName>
</protein>
<dbReference type="WBParaSite" id="PS1159_v2.g1714.t2">
    <property type="protein sequence ID" value="PS1159_v2.g1714.t2"/>
    <property type="gene ID" value="PS1159_v2.g1714"/>
</dbReference>
<dbReference type="Proteomes" id="UP000887580">
    <property type="component" value="Unplaced"/>
</dbReference>
<name>A0AC35FG33_9BILA</name>
<reference evidence="2" key="1">
    <citation type="submission" date="2022-11" db="UniProtKB">
        <authorList>
            <consortium name="WormBaseParasite"/>
        </authorList>
    </citation>
    <scope>IDENTIFICATION</scope>
</reference>
<evidence type="ECO:0000313" key="1">
    <source>
        <dbReference type="Proteomes" id="UP000887580"/>
    </source>
</evidence>
<organism evidence="1 2">
    <name type="scientific">Panagrolaimus sp. PS1159</name>
    <dbReference type="NCBI Taxonomy" id="55785"/>
    <lineage>
        <taxon>Eukaryota</taxon>
        <taxon>Metazoa</taxon>
        <taxon>Ecdysozoa</taxon>
        <taxon>Nematoda</taxon>
        <taxon>Chromadorea</taxon>
        <taxon>Rhabditida</taxon>
        <taxon>Tylenchina</taxon>
        <taxon>Panagrolaimomorpha</taxon>
        <taxon>Panagrolaimoidea</taxon>
        <taxon>Panagrolaimidae</taxon>
        <taxon>Panagrolaimus</taxon>
    </lineage>
</organism>
<evidence type="ECO:0000313" key="2">
    <source>
        <dbReference type="WBParaSite" id="PS1159_v2.g1714.t2"/>
    </source>
</evidence>
<proteinExistence type="predicted"/>